<dbReference type="Gene3D" id="3.30.420.480">
    <property type="entry name" value="Domain of unknown function (DUF4445)"/>
    <property type="match status" value="1"/>
</dbReference>
<dbReference type="InterPro" id="IPR001041">
    <property type="entry name" value="2Fe-2S_ferredoxin-type"/>
</dbReference>
<dbReference type="InterPro" id="IPR043129">
    <property type="entry name" value="ATPase_NBD"/>
</dbReference>
<dbReference type="Pfam" id="PF00111">
    <property type="entry name" value="Fer2"/>
    <property type="match status" value="1"/>
</dbReference>
<dbReference type="eggNOG" id="COG0633">
    <property type="taxonomic scope" value="Bacteria"/>
</dbReference>
<dbReference type="InterPro" id="IPR036010">
    <property type="entry name" value="2Fe-2S_ferredoxin-like_sf"/>
</dbReference>
<keyword evidence="3" id="KW-1185">Reference proteome</keyword>
<dbReference type="CDD" id="cd00207">
    <property type="entry name" value="fer2"/>
    <property type="match status" value="1"/>
</dbReference>
<dbReference type="Pfam" id="PF17651">
    <property type="entry name" value="Raco_middle"/>
    <property type="match status" value="1"/>
</dbReference>
<dbReference type="AlphaFoldDB" id="K0B0J9"/>
<gene>
    <name evidence="2" type="ordered locus">Curi_c11570</name>
</gene>
<dbReference type="SUPFAM" id="SSF53067">
    <property type="entry name" value="Actin-like ATPase domain"/>
    <property type="match status" value="1"/>
</dbReference>
<dbReference type="PANTHER" id="PTHR42895">
    <property type="entry name" value="IRON-SULFUR CLUSTER-BINDING PROTEIN-RELATED"/>
    <property type="match status" value="1"/>
</dbReference>
<proteinExistence type="predicted"/>
<dbReference type="KEGG" id="cad:Curi_c11570"/>
<dbReference type="Pfam" id="PF14574">
    <property type="entry name" value="RACo_C_ter"/>
    <property type="match status" value="1"/>
</dbReference>
<dbReference type="Proteomes" id="UP000006094">
    <property type="component" value="Chromosome"/>
</dbReference>
<dbReference type="GO" id="GO:0051536">
    <property type="term" value="F:iron-sulfur cluster binding"/>
    <property type="evidence" value="ECO:0007669"/>
    <property type="project" value="InterPro"/>
</dbReference>
<dbReference type="HOGENOM" id="CLU_019091_0_0_9"/>
<dbReference type="InterPro" id="IPR041414">
    <property type="entry name" value="Raco-like_middle"/>
</dbReference>
<dbReference type="STRING" id="1128398.Curi_c11570"/>
<sequence length="573" mass="62881">MAKITFKDKSTTIEVEEGISLVECIRQADFSIETPCNGMGTCGKCKIEATGKLSAVMDKEKEHIKEGSSERLACLTTVLGDVEIKLTDKYTALKTINEGYSIDVKLNSDMKIIDIPLLDRTSSIPYVENLKYEISSNILEKISDIDKNNYEDIKAVLYKDKIIDIEQSLEKLFGVAIDIGTTGISAYLVDIRTGETLNKKSSLNPQTEYGGDVLSRITYSISTSEGKENLKRSIVNKINKMILELVKGEENIKYVYRVIVAANTVMLHMLLGIDTETIAKSPYRPVFIRKLDIKGKDMGIKINEEGIVTILPSASGYVGADIVSGAIATAFNRKKHNAIFIDIGTNGEILVISNGKVVGTSTAAGPAFEGMNISCGCRAESGAIDTFIIENENVKFTTINNESPKGICGSGLIDIASELVNNKVILKSGKLNNKLEGELGEKIRDKKFYITDEIYISQADIRQIQLAKGAIAAGITMILQSINLSIDQIEEVVVAGSFGYHLNPESIRRIGIIPKGFKGKISFTGNSSVEGAKLSLINKDIIKDMIRLKDEIEVLELSMKEEFQECFVKELSF</sequence>
<feature type="domain" description="2Fe-2S ferredoxin-type" evidence="1">
    <location>
        <begin position="2"/>
        <end position="90"/>
    </location>
</feature>
<dbReference type="InterPro" id="IPR042259">
    <property type="entry name" value="Raco-like_middle_sf"/>
</dbReference>
<protein>
    <submittedName>
        <fullName evidence="2">Iron-sulfur cluster-binding protein</fullName>
    </submittedName>
</protein>
<dbReference type="SUPFAM" id="SSF54292">
    <property type="entry name" value="2Fe-2S ferredoxin-like"/>
    <property type="match status" value="1"/>
</dbReference>
<dbReference type="InterPro" id="IPR012675">
    <property type="entry name" value="Beta-grasp_dom_sf"/>
</dbReference>
<organism evidence="2 3">
    <name type="scientific">Gottschalkia acidurici (strain ATCC 7906 / DSM 604 / BCRC 14475 / CIP 104303 / KCTC 5404 / NCIMB 10678 / 9a)</name>
    <name type="common">Clostridium acidurici</name>
    <dbReference type="NCBI Taxonomy" id="1128398"/>
    <lineage>
        <taxon>Bacteria</taxon>
        <taxon>Bacillati</taxon>
        <taxon>Bacillota</taxon>
        <taxon>Tissierellia</taxon>
        <taxon>Tissierellales</taxon>
        <taxon>Gottschalkiaceae</taxon>
        <taxon>Gottschalkia</taxon>
    </lineage>
</organism>
<name>K0B0J9_GOTA9</name>
<evidence type="ECO:0000259" key="1">
    <source>
        <dbReference type="PROSITE" id="PS51085"/>
    </source>
</evidence>
<evidence type="ECO:0000313" key="2">
    <source>
        <dbReference type="EMBL" id="AFS78171.1"/>
    </source>
</evidence>
<reference evidence="2 3" key="1">
    <citation type="journal article" date="2012" name="PLoS ONE">
        <title>The purine-utilizing bacterium Clostridium acidurici 9a: a genome-guided metabolic reconsideration.</title>
        <authorList>
            <person name="Hartwich K."/>
            <person name="Poehlein A."/>
            <person name="Daniel R."/>
        </authorList>
    </citation>
    <scope>NUCLEOTIDE SEQUENCE [LARGE SCALE GENOMIC DNA]</scope>
    <source>
        <strain evidence="3">ATCC 7906 / DSM 604 / BCRC 14475 / CIP 104303 / KCTC 5404 / NCIMB 10678 / 9a</strain>
    </source>
</reference>
<dbReference type="PROSITE" id="PS51085">
    <property type="entry name" value="2FE2S_FER_2"/>
    <property type="match status" value="1"/>
</dbReference>
<dbReference type="eggNOG" id="COG3894">
    <property type="taxonomic scope" value="Bacteria"/>
</dbReference>
<evidence type="ECO:0000313" key="3">
    <source>
        <dbReference type="Proteomes" id="UP000006094"/>
    </source>
</evidence>
<dbReference type="InterPro" id="IPR052911">
    <property type="entry name" value="Corrinoid_activation_enz"/>
</dbReference>
<dbReference type="RefSeq" id="WP_014967308.1">
    <property type="nucleotide sequence ID" value="NC_018664.1"/>
</dbReference>
<dbReference type="EMBL" id="CP003326">
    <property type="protein sequence ID" value="AFS78171.1"/>
    <property type="molecule type" value="Genomic_DNA"/>
</dbReference>
<dbReference type="PANTHER" id="PTHR42895:SF2">
    <property type="entry name" value="IRON-SULFUR CLUSTER PROTEIN"/>
    <property type="match status" value="1"/>
</dbReference>
<dbReference type="OrthoDB" id="9810588at2"/>
<dbReference type="PATRIC" id="fig|1128398.3.peg.1166"/>
<accession>K0B0J9</accession>
<dbReference type="InterPro" id="IPR027980">
    <property type="entry name" value="RACo_C"/>
</dbReference>
<dbReference type="Gene3D" id="3.10.20.30">
    <property type="match status" value="1"/>
</dbReference>